<dbReference type="STRING" id="927083.DB32_006403"/>
<dbReference type="PANTHER" id="PTHR42850:SF4">
    <property type="entry name" value="ZINC-DEPENDENT ENDOPOLYPHOSPHATASE"/>
    <property type="match status" value="1"/>
</dbReference>
<keyword evidence="3" id="KW-1185">Reference proteome</keyword>
<dbReference type="InterPro" id="IPR006186">
    <property type="entry name" value="Ser/Thr-sp_prot-phosphatase"/>
</dbReference>
<protein>
    <submittedName>
        <fullName evidence="2">Serine/threonine protein phosphatase</fullName>
    </submittedName>
</protein>
<dbReference type="OrthoDB" id="9807890at2"/>
<accession>A0A0F6SGT5</accession>
<evidence type="ECO:0000313" key="3">
    <source>
        <dbReference type="Proteomes" id="UP000034883"/>
    </source>
</evidence>
<sequence length="249" mass="28224">MANRTFAIGDIHGELDHLRALVAKLPLLDERDTLVFLGDYVDRGPKSEEVVRVVRAFERELGCRVVTLRGNHEDAWVRVVDRGWPEFVFPPGNGCLATMRSYVGGAHPREDEMPSREEVDDLFAGRFFPADVIAWMRELPWFHEDEHAIYVHAGLLRRDGRFLHPSETDPKMALAWTREEELFTEYRGKRVVIGHTRTEYLPPELSGHTPHDPSDLWAGECVIATDTGCGSGGFLTAVELPSLTVYESR</sequence>
<dbReference type="EMBL" id="CP011125">
    <property type="protein sequence ID" value="AKF09254.1"/>
    <property type="molecule type" value="Genomic_DNA"/>
</dbReference>
<proteinExistence type="predicted"/>
<dbReference type="SUPFAM" id="SSF56300">
    <property type="entry name" value="Metallo-dependent phosphatases"/>
    <property type="match status" value="1"/>
</dbReference>
<dbReference type="Proteomes" id="UP000034883">
    <property type="component" value="Chromosome"/>
</dbReference>
<dbReference type="AlphaFoldDB" id="A0A0F6SGT5"/>
<dbReference type="InterPro" id="IPR029052">
    <property type="entry name" value="Metallo-depent_PP-like"/>
</dbReference>
<evidence type="ECO:0000313" key="2">
    <source>
        <dbReference type="EMBL" id="AKF09254.1"/>
    </source>
</evidence>
<dbReference type="KEGG" id="samy:DB32_006403"/>
<dbReference type="GO" id="GO:0016791">
    <property type="term" value="F:phosphatase activity"/>
    <property type="evidence" value="ECO:0007669"/>
    <property type="project" value="TreeGrafter"/>
</dbReference>
<dbReference type="PANTHER" id="PTHR42850">
    <property type="entry name" value="METALLOPHOSPHOESTERASE"/>
    <property type="match status" value="1"/>
</dbReference>
<feature type="domain" description="Calcineurin-like phosphoesterase" evidence="1">
    <location>
        <begin position="6"/>
        <end position="196"/>
    </location>
</feature>
<dbReference type="InterPro" id="IPR004843">
    <property type="entry name" value="Calcineurin-like_PHP"/>
</dbReference>
<dbReference type="InterPro" id="IPR050126">
    <property type="entry name" value="Ap4A_hydrolase"/>
</dbReference>
<dbReference type="GO" id="GO:0005737">
    <property type="term" value="C:cytoplasm"/>
    <property type="evidence" value="ECO:0007669"/>
    <property type="project" value="TreeGrafter"/>
</dbReference>
<organism evidence="2 3">
    <name type="scientific">Sandaracinus amylolyticus</name>
    <dbReference type="NCBI Taxonomy" id="927083"/>
    <lineage>
        <taxon>Bacteria</taxon>
        <taxon>Pseudomonadati</taxon>
        <taxon>Myxococcota</taxon>
        <taxon>Polyangia</taxon>
        <taxon>Polyangiales</taxon>
        <taxon>Sandaracinaceae</taxon>
        <taxon>Sandaracinus</taxon>
    </lineage>
</organism>
<dbReference type="PRINTS" id="PR00114">
    <property type="entry name" value="STPHPHTASE"/>
</dbReference>
<name>A0A0F6SGT5_9BACT</name>
<dbReference type="Gene3D" id="3.60.21.10">
    <property type="match status" value="1"/>
</dbReference>
<gene>
    <name evidence="2" type="ORF">DB32_006403</name>
</gene>
<dbReference type="CDD" id="cd00144">
    <property type="entry name" value="MPP_PPP_family"/>
    <property type="match status" value="1"/>
</dbReference>
<evidence type="ECO:0000259" key="1">
    <source>
        <dbReference type="Pfam" id="PF00149"/>
    </source>
</evidence>
<dbReference type="RefSeq" id="WP_053236320.1">
    <property type="nucleotide sequence ID" value="NZ_CP011125.1"/>
</dbReference>
<dbReference type="Pfam" id="PF00149">
    <property type="entry name" value="Metallophos"/>
    <property type="match status" value="1"/>
</dbReference>
<reference evidence="2 3" key="1">
    <citation type="submission" date="2015-03" db="EMBL/GenBank/DDBJ databases">
        <title>Genome assembly of Sandaracinus amylolyticus DSM 53668.</title>
        <authorList>
            <person name="Sharma G."/>
            <person name="Subramanian S."/>
        </authorList>
    </citation>
    <scope>NUCLEOTIDE SEQUENCE [LARGE SCALE GENOMIC DNA]</scope>
    <source>
        <strain evidence="2 3">DSM 53668</strain>
    </source>
</reference>